<dbReference type="AlphaFoldDB" id="A0A8X8GIT5"/>
<name>A0A8X8GIT5_ACIGI</name>
<evidence type="ECO:0000313" key="1">
    <source>
        <dbReference type="EMBL" id="MCF0264517.1"/>
    </source>
</evidence>
<accession>A0A8X8GIT5</accession>
<proteinExistence type="predicted"/>
<comment type="caution">
    <text evidence="1">The sequence shown here is derived from an EMBL/GenBank/DDBJ whole genome shotgun (WGS) entry which is preliminary data.</text>
</comment>
<dbReference type="RefSeq" id="WP_151956356.1">
    <property type="nucleotide sequence ID" value="NZ_BKVV01000007.1"/>
</dbReference>
<sequence length="62" mass="7036">MEIIELLQPVTLNKDDLEPITIETGTLLKVLMVNPSSYLVGDESGVSFLVNFSEENRQWKKI</sequence>
<dbReference type="Proteomes" id="UP000887320">
    <property type="component" value="Unassembled WGS sequence"/>
</dbReference>
<protein>
    <submittedName>
        <fullName evidence="1">Uncharacterized protein</fullName>
    </submittedName>
</protein>
<organism evidence="1 2">
    <name type="scientific">Acinetobacter guillouiae</name>
    <name type="common">Acinetobacter genomosp. 11</name>
    <dbReference type="NCBI Taxonomy" id="106649"/>
    <lineage>
        <taxon>Bacteria</taxon>
        <taxon>Pseudomonadati</taxon>
        <taxon>Pseudomonadota</taxon>
        <taxon>Gammaproteobacteria</taxon>
        <taxon>Moraxellales</taxon>
        <taxon>Moraxellaceae</taxon>
        <taxon>Acinetobacter</taxon>
    </lineage>
</organism>
<reference evidence="1" key="1">
    <citation type="submission" date="2021-07" db="EMBL/GenBank/DDBJ databases">
        <authorList>
            <person name="Fernandez M."/>
            <person name="Pereira P."/>
            <person name="Torres Tejerizo G.A."/>
            <person name="Gonzalez P."/>
            <person name="Agostini E."/>
        </authorList>
    </citation>
    <scope>NUCLEOTIDE SEQUENCE</scope>
    <source>
        <strain evidence="1">SFC 500-1A</strain>
    </source>
</reference>
<dbReference type="EMBL" id="JAHWXT010000002">
    <property type="protein sequence ID" value="MCF0264517.1"/>
    <property type="molecule type" value="Genomic_DNA"/>
</dbReference>
<gene>
    <name evidence="1" type="ORF">KW868_08575</name>
</gene>
<evidence type="ECO:0000313" key="2">
    <source>
        <dbReference type="Proteomes" id="UP000887320"/>
    </source>
</evidence>